<evidence type="ECO:0000256" key="6">
    <source>
        <dbReference type="PROSITE-ProRule" id="PRU00050"/>
    </source>
</evidence>
<dbReference type="SUPFAM" id="SSF47757">
    <property type="entry name" value="Chemotaxis receptor methyltransferase CheR, N-terminal domain"/>
    <property type="match status" value="1"/>
</dbReference>
<dbReference type="Pfam" id="PF13596">
    <property type="entry name" value="PAS_10"/>
    <property type="match status" value="1"/>
</dbReference>
<comment type="caution">
    <text evidence="6">Lacks conserved residue(s) required for the propagation of feature annotation.</text>
</comment>
<dbReference type="InterPro" id="IPR036804">
    <property type="entry name" value="CheR_N_sf"/>
</dbReference>
<keyword evidence="3" id="KW-0489">Methyltransferase</keyword>
<dbReference type="InterPro" id="IPR022641">
    <property type="entry name" value="CheR_N"/>
</dbReference>
<evidence type="ECO:0000256" key="4">
    <source>
        <dbReference type="ARBA" id="ARBA00022679"/>
    </source>
</evidence>
<dbReference type="PRINTS" id="PR00996">
    <property type="entry name" value="CHERMTFRASE"/>
</dbReference>
<dbReference type="CDD" id="cd16434">
    <property type="entry name" value="CheB-CheR_fusion"/>
    <property type="match status" value="1"/>
</dbReference>
<evidence type="ECO:0000313" key="10">
    <source>
        <dbReference type="EMBL" id="QKZ07607.1"/>
    </source>
</evidence>
<dbReference type="InterPro" id="IPR000673">
    <property type="entry name" value="Sig_transdc_resp-reg_Me-estase"/>
</dbReference>
<dbReference type="Pfam" id="PF03705">
    <property type="entry name" value="CheR_N"/>
    <property type="match status" value="1"/>
</dbReference>
<dbReference type="PROSITE" id="PS50123">
    <property type="entry name" value="CHER"/>
    <property type="match status" value="1"/>
</dbReference>
<dbReference type="InterPro" id="IPR022642">
    <property type="entry name" value="CheR_C"/>
</dbReference>
<organism evidence="10 11">
    <name type="scientific">Pseudomonas eucalypticola</name>
    <dbReference type="NCBI Taxonomy" id="2599595"/>
    <lineage>
        <taxon>Bacteria</taxon>
        <taxon>Pseudomonadati</taxon>
        <taxon>Pseudomonadota</taxon>
        <taxon>Gammaproteobacteria</taxon>
        <taxon>Pseudomonadales</taxon>
        <taxon>Pseudomonadaceae</taxon>
        <taxon>Pseudomonas</taxon>
    </lineage>
</organism>
<feature type="region of interest" description="Disordered" evidence="7">
    <location>
        <begin position="590"/>
        <end position="610"/>
    </location>
</feature>
<evidence type="ECO:0000256" key="2">
    <source>
        <dbReference type="ARBA" id="ARBA00012534"/>
    </source>
</evidence>
<dbReference type="SMART" id="SM00091">
    <property type="entry name" value="PAS"/>
    <property type="match status" value="2"/>
</dbReference>
<comment type="catalytic activity">
    <reaction evidence="1">
        <text>L-glutamyl-[protein] + S-adenosyl-L-methionine = [protein]-L-glutamate 5-O-methyl ester + S-adenosyl-L-homocysteine</text>
        <dbReference type="Rhea" id="RHEA:24452"/>
        <dbReference type="Rhea" id="RHEA-COMP:10208"/>
        <dbReference type="Rhea" id="RHEA-COMP:10311"/>
        <dbReference type="ChEBI" id="CHEBI:29973"/>
        <dbReference type="ChEBI" id="CHEBI:57856"/>
        <dbReference type="ChEBI" id="CHEBI:59789"/>
        <dbReference type="ChEBI" id="CHEBI:82795"/>
        <dbReference type="EC" id="2.1.1.80"/>
    </reaction>
</comment>
<dbReference type="InterPro" id="IPR050903">
    <property type="entry name" value="Bact_Chemotaxis_MeTrfase"/>
</dbReference>
<dbReference type="Gene3D" id="3.40.50.180">
    <property type="entry name" value="Methylesterase CheB, C-terminal domain"/>
    <property type="match status" value="1"/>
</dbReference>
<dbReference type="EC" id="2.1.1.80" evidence="2"/>
<evidence type="ECO:0000256" key="1">
    <source>
        <dbReference type="ARBA" id="ARBA00001541"/>
    </source>
</evidence>
<dbReference type="SUPFAM" id="SSF57997">
    <property type="entry name" value="Tropomyosin"/>
    <property type="match status" value="1"/>
</dbReference>
<feature type="region of interest" description="Disordered" evidence="7">
    <location>
        <begin position="635"/>
        <end position="661"/>
    </location>
</feature>
<feature type="domain" description="CheB-type methylesterase" evidence="8">
    <location>
        <begin position="1"/>
        <end position="171"/>
    </location>
</feature>
<dbReference type="Gene3D" id="3.40.50.150">
    <property type="entry name" value="Vaccinia Virus protein VP39"/>
    <property type="match status" value="1"/>
</dbReference>
<dbReference type="SUPFAM" id="SSF53335">
    <property type="entry name" value="S-adenosyl-L-methionine-dependent methyltransferases"/>
    <property type="match status" value="1"/>
</dbReference>
<dbReference type="InterPro" id="IPR035909">
    <property type="entry name" value="CheB_C"/>
</dbReference>
<sequence length="930" mass="103099">MERLLRLMPADSGLCFLVVQHLDPARPSLLSEILGRATSMPVMQAVHGNPVQANMVYVIPPNHDLTLTGRRLVVRPWKAPRGHHLPIDTCFTSLAEQLKGHAIGVVLSGTGADGTLGCRAILDHGGRTLVQLPSEAAYDAMPRHVVEADNASQVLALEQMPAALMGGVPDPGASDALLQILLHLRQATGHDFTQYKKSTIARRIERRMQVQQIDDQAQYLTLLHGSATESQVLFNELLINVTQFFRDPQAFEVMKAHILEPMLASTPRDGVFRVWVAGCASGEEAYSVAMVLHELLQAHSLALTVQFFATDLDADAIHLARAGLYPEAIAADVGDERLKRYFSKEEGGYRVRKEIREMIVFAVQNVIKDPPFTRLDLLCCRNLMIYLGPTLQNRLIPTFHYALKAGGVLFLSPSESIGGHAALFSPLHRKWKFYRAIKGTVAKSIPLDSSLSWVPERTSKLPGHPAKMTKDTNLAELTRRALLQEFGPASVVTDLAGTIQYIHGDTSRYLRPAPGQASLNVVDMAREGLQLELRNAVHRAAGSTETIVTPPLSVVSDDAVRLVRLSVRRMADTPAGERLLLVTFQEQAQPGHAPAAQASKRSAAPTRERVTQLERDLAYTRENLQASIDELQDANEELSSANEEMQSTNEELQSSNEELETSREELQSVNEELVTVNAELQAKIEQLGDMQNDMKNLLDSINIGTIFLDTHLTIRRFTRDAVKIYRLIPKDIGRPLADITSYLDALDLLVPAQEVLDTLIPREIELRTTSGNWFLARLLPYRTLDNVIDGVVMTFHDINTRVANEQAVQAARELAEAIVDTVLEPLLVLDHELRVVSASRSYHRTFNTSAAQTNGHKFYELGDGQWDIVALRDKLGTILERNTSFEGFEMLQDLPGLGPRTITLNARRVNGQGARPHLILLAMQHQPSRT</sequence>
<dbReference type="Gene3D" id="1.10.155.10">
    <property type="entry name" value="Chemotaxis receptor methyltransferase CheR, N-terminal domain"/>
    <property type="match status" value="1"/>
</dbReference>
<dbReference type="AlphaFoldDB" id="A0A7D5H3R1"/>
<dbReference type="Proteomes" id="UP000509568">
    <property type="component" value="Chromosome"/>
</dbReference>
<evidence type="ECO:0000259" key="9">
    <source>
        <dbReference type="PROSITE" id="PS50123"/>
    </source>
</evidence>
<dbReference type="SMART" id="SM00138">
    <property type="entry name" value="MeTrc"/>
    <property type="match status" value="1"/>
</dbReference>
<proteinExistence type="predicted"/>
<dbReference type="InterPro" id="IPR000780">
    <property type="entry name" value="CheR_MeTrfase"/>
</dbReference>
<dbReference type="Pfam" id="PF01339">
    <property type="entry name" value="CheB_methylest"/>
    <property type="match status" value="1"/>
</dbReference>
<feature type="domain" description="CheR-type methyltransferase" evidence="9">
    <location>
        <begin position="184"/>
        <end position="417"/>
    </location>
</feature>
<dbReference type="PANTHER" id="PTHR24422">
    <property type="entry name" value="CHEMOTAXIS PROTEIN METHYLTRANSFERASE"/>
    <property type="match status" value="1"/>
</dbReference>
<name>A0A7D5H3R1_9PSED</name>
<dbReference type="InterPro" id="IPR000014">
    <property type="entry name" value="PAS"/>
</dbReference>
<evidence type="ECO:0000256" key="7">
    <source>
        <dbReference type="SAM" id="MobiDB-lite"/>
    </source>
</evidence>
<keyword evidence="4" id="KW-0808">Transferase</keyword>
<dbReference type="GO" id="GO:0000156">
    <property type="term" value="F:phosphorelay response regulator activity"/>
    <property type="evidence" value="ECO:0007669"/>
    <property type="project" value="InterPro"/>
</dbReference>
<evidence type="ECO:0000313" key="11">
    <source>
        <dbReference type="Proteomes" id="UP000509568"/>
    </source>
</evidence>
<evidence type="ECO:0000256" key="5">
    <source>
        <dbReference type="ARBA" id="ARBA00022691"/>
    </source>
</evidence>
<feature type="compositionally biased region" description="Low complexity" evidence="7">
    <location>
        <begin position="646"/>
        <end position="656"/>
    </location>
</feature>
<dbReference type="GO" id="GO:0006935">
    <property type="term" value="P:chemotaxis"/>
    <property type="evidence" value="ECO:0007669"/>
    <property type="project" value="InterPro"/>
</dbReference>
<dbReference type="InterPro" id="IPR035965">
    <property type="entry name" value="PAS-like_dom_sf"/>
</dbReference>
<dbReference type="SUPFAM" id="SSF55785">
    <property type="entry name" value="PYP-like sensor domain (PAS domain)"/>
    <property type="match status" value="2"/>
</dbReference>
<protein>
    <recommendedName>
        <fullName evidence="2">protein-glutamate O-methyltransferase</fullName>
        <ecNumber evidence="2">2.1.1.80</ecNumber>
    </recommendedName>
</protein>
<keyword evidence="5" id="KW-0949">S-adenosyl-L-methionine</keyword>
<dbReference type="EMBL" id="CP056030">
    <property type="protein sequence ID" value="QKZ07607.1"/>
    <property type="molecule type" value="Genomic_DNA"/>
</dbReference>
<feature type="compositionally biased region" description="Low complexity" evidence="7">
    <location>
        <begin position="590"/>
        <end position="605"/>
    </location>
</feature>
<gene>
    <name evidence="10" type="ORF">HWQ56_05525</name>
</gene>
<dbReference type="GO" id="GO:0032259">
    <property type="term" value="P:methylation"/>
    <property type="evidence" value="ECO:0007669"/>
    <property type="project" value="UniProtKB-KW"/>
</dbReference>
<dbReference type="PANTHER" id="PTHR24422:SF27">
    <property type="entry name" value="PROTEIN-GLUTAMATE O-METHYLTRANSFERASE"/>
    <property type="match status" value="1"/>
</dbReference>
<keyword evidence="11" id="KW-1185">Reference proteome</keyword>
<dbReference type="InterPro" id="IPR029063">
    <property type="entry name" value="SAM-dependent_MTases_sf"/>
</dbReference>
<dbReference type="PROSITE" id="PS50122">
    <property type="entry name" value="CHEB"/>
    <property type="match status" value="1"/>
</dbReference>
<reference evidence="10 11" key="1">
    <citation type="submission" date="2020-06" db="EMBL/GenBank/DDBJ databases">
        <title>Pseudomonas eucalypticola sp. nov., an endophyte of Eucalyptus dunnii leaves with biocontrol ability of eucalyptus leaf blight.</title>
        <authorList>
            <person name="Liu Y."/>
            <person name="Song Z."/>
            <person name="Zeng H."/>
            <person name="Lu M."/>
            <person name="Wang X."/>
            <person name="Lian X."/>
            <person name="Zhang Q."/>
        </authorList>
    </citation>
    <scope>NUCLEOTIDE SEQUENCE [LARGE SCALE GENOMIC DNA]</scope>
    <source>
        <strain evidence="10 11">NP-1</strain>
    </source>
</reference>
<dbReference type="GO" id="GO:0008984">
    <property type="term" value="F:protein-glutamate methylesterase activity"/>
    <property type="evidence" value="ECO:0007669"/>
    <property type="project" value="InterPro"/>
</dbReference>
<dbReference type="Gene3D" id="3.30.450.20">
    <property type="entry name" value="PAS domain"/>
    <property type="match status" value="2"/>
</dbReference>
<dbReference type="GO" id="GO:0005737">
    <property type="term" value="C:cytoplasm"/>
    <property type="evidence" value="ECO:0007669"/>
    <property type="project" value="InterPro"/>
</dbReference>
<dbReference type="Pfam" id="PF01739">
    <property type="entry name" value="CheR"/>
    <property type="match status" value="1"/>
</dbReference>
<dbReference type="SUPFAM" id="SSF52738">
    <property type="entry name" value="Methylesterase CheB, C-terminal domain"/>
    <property type="match status" value="1"/>
</dbReference>
<dbReference type="KEGG" id="pez:HWQ56_05525"/>
<dbReference type="GO" id="GO:0008983">
    <property type="term" value="F:protein-glutamate O-methyltransferase activity"/>
    <property type="evidence" value="ECO:0007669"/>
    <property type="project" value="UniProtKB-EC"/>
</dbReference>
<accession>A0A7D5H3R1</accession>
<evidence type="ECO:0000259" key="8">
    <source>
        <dbReference type="PROSITE" id="PS50122"/>
    </source>
</evidence>
<dbReference type="CDD" id="cd00130">
    <property type="entry name" value="PAS"/>
    <property type="match status" value="1"/>
</dbReference>
<evidence type="ECO:0000256" key="3">
    <source>
        <dbReference type="ARBA" id="ARBA00022603"/>
    </source>
</evidence>